<keyword evidence="4" id="KW-0677">Repeat</keyword>
<comment type="caution">
    <text evidence="10">The sequence shown here is derived from an EMBL/GenBank/DDBJ whole genome shotgun (WGS) entry which is preliminary data.</text>
</comment>
<evidence type="ECO:0000313" key="10">
    <source>
        <dbReference type="EMBL" id="PRT56005.1"/>
    </source>
</evidence>
<dbReference type="InterPro" id="IPR050853">
    <property type="entry name" value="WD_repeat_DNA-damage-binding"/>
</dbReference>
<evidence type="ECO:0000313" key="11">
    <source>
        <dbReference type="Proteomes" id="UP000238350"/>
    </source>
</evidence>
<dbReference type="GO" id="GO:0006974">
    <property type="term" value="P:DNA damage response"/>
    <property type="evidence" value="ECO:0007669"/>
    <property type="project" value="UniProtKB-KW"/>
</dbReference>
<organism evidence="10 11">
    <name type="scientific">Wickerhamiella sorbophila</name>
    <dbReference type="NCBI Taxonomy" id="45607"/>
    <lineage>
        <taxon>Eukaryota</taxon>
        <taxon>Fungi</taxon>
        <taxon>Dikarya</taxon>
        <taxon>Ascomycota</taxon>
        <taxon>Saccharomycotina</taxon>
        <taxon>Dipodascomycetes</taxon>
        <taxon>Dipodascales</taxon>
        <taxon>Trichomonascaceae</taxon>
        <taxon>Wickerhamiella</taxon>
    </lineage>
</organism>
<dbReference type="RefSeq" id="XP_024665950.1">
    <property type="nucleotide sequence ID" value="XM_024810182.1"/>
</dbReference>
<evidence type="ECO:0000256" key="3">
    <source>
        <dbReference type="ARBA" id="ARBA00022574"/>
    </source>
</evidence>
<feature type="region of interest" description="Disordered" evidence="9">
    <location>
        <begin position="30"/>
        <end position="65"/>
    </location>
</feature>
<protein>
    <recommendedName>
        <fullName evidence="2 8">DNA damage-binding protein CMR1</fullName>
    </recommendedName>
</protein>
<keyword evidence="5 8" id="KW-0227">DNA damage</keyword>
<comment type="similarity">
    <text evidence="1 8">Belongs to the WD repeat DDB2/WDR76 family.</text>
</comment>
<dbReference type="PROSITE" id="PS00678">
    <property type="entry name" value="WD_REPEATS_1"/>
    <property type="match status" value="1"/>
</dbReference>
<accession>A0A2T0FM00</accession>
<evidence type="ECO:0000256" key="2">
    <source>
        <dbReference type="ARBA" id="ARBA00021132"/>
    </source>
</evidence>
<dbReference type="Pfam" id="PF00400">
    <property type="entry name" value="WD40"/>
    <property type="match status" value="1"/>
</dbReference>
<dbReference type="InterPro" id="IPR015943">
    <property type="entry name" value="WD40/YVTN_repeat-like_dom_sf"/>
</dbReference>
<evidence type="ECO:0000256" key="7">
    <source>
        <dbReference type="PROSITE-ProRule" id="PRU00221"/>
    </source>
</evidence>
<dbReference type="GeneID" id="36517373"/>
<dbReference type="PANTHER" id="PTHR14773:SF0">
    <property type="entry name" value="WD REPEAT-CONTAINING PROTEIN 76"/>
    <property type="match status" value="1"/>
</dbReference>
<dbReference type="AlphaFoldDB" id="A0A2T0FM00"/>
<dbReference type="GO" id="GO:0003677">
    <property type="term" value="F:DNA binding"/>
    <property type="evidence" value="ECO:0007669"/>
    <property type="project" value="UniProtKB-UniRule"/>
</dbReference>
<evidence type="ECO:0000256" key="5">
    <source>
        <dbReference type="ARBA" id="ARBA00022763"/>
    </source>
</evidence>
<dbReference type="GO" id="GO:2000001">
    <property type="term" value="P:regulation of DNA damage checkpoint"/>
    <property type="evidence" value="ECO:0007669"/>
    <property type="project" value="TreeGrafter"/>
</dbReference>
<evidence type="ECO:0000256" key="1">
    <source>
        <dbReference type="ARBA" id="ARBA00005434"/>
    </source>
</evidence>
<proteinExistence type="inferred from homology"/>
<evidence type="ECO:0000256" key="6">
    <source>
        <dbReference type="ARBA" id="ARBA00023125"/>
    </source>
</evidence>
<keyword evidence="6 8" id="KW-0238">DNA-binding</keyword>
<feature type="repeat" description="WD" evidence="7">
    <location>
        <begin position="297"/>
        <end position="339"/>
    </location>
</feature>
<dbReference type="InterPro" id="IPR036322">
    <property type="entry name" value="WD40_repeat_dom_sf"/>
</dbReference>
<dbReference type="PROSITE" id="PS50082">
    <property type="entry name" value="WD_REPEATS_2"/>
    <property type="match status" value="1"/>
</dbReference>
<sequence>MVSDLEKQREANIERNQKLLRDLQLQELSNAAFGGSPKPKKPASQRSVKAAQDKKKSTEELPRRKSRRLEGVKIEDEYDVAKAQLEDEVKLKVERERARKEGEIKLQQVVGEGKWEQALDILGSFGSKLSQGDFFDSIPVTDKTLAAAREEFANLTLDERDFKLTQARIYSIAFHPSAEKPMVLAGDKTGELGIWDTSRPDDEGVLSFQTHTGSIATILVDPENPTRIYTASYDGSVRKLELPAAKSTEAFIYDSNPHDPIGVSDIALVDTNTLYYTTLQGDFGKVDLRASTQKPAQELHEKKIGGFAVNPMNPYQIATASLDRTLKVWDIRNEKVELYGQYHSRLSVSAASWNTAGQIVCNGYDDTVNVIDIPSDWEMSENIELQPSVRIKHNCQTGRWVSIFKARWHERPRDGIQKFTIGNMKRYIDVFSNTGQQIAHLDGYGMSAVPAVVQFHRTENWLAGGTASGKINLFMPSDAKKEVKDE</sequence>
<dbReference type="GO" id="GO:0005634">
    <property type="term" value="C:nucleus"/>
    <property type="evidence" value="ECO:0007669"/>
    <property type="project" value="TreeGrafter"/>
</dbReference>
<name>A0A2T0FM00_9ASCO</name>
<gene>
    <name evidence="10" type="ORF">B9G98_03625</name>
</gene>
<feature type="compositionally biased region" description="Basic and acidic residues" evidence="9">
    <location>
        <begin position="51"/>
        <end position="65"/>
    </location>
</feature>
<dbReference type="SMART" id="SM00320">
    <property type="entry name" value="WD40"/>
    <property type="match status" value="5"/>
</dbReference>
<dbReference type="STRING" id="45607.A0A2T0FM00"/>
<comment type="function">
    <text evidence="8">DNA-binding protein that binds to both single- and double-stranded DNA. Binds preferentially to UV-damaged DNA. May be involved in DNA-metabolic processes.</text>
</comment>
<dbReference type="SUPFAM" id="SSF50978">
    <property type="entry name" value="WD40 repeat-like"/>
    <property type="match status" value="1"/>
</dbReference>
<evidence type="ECO:0000256" key="9">
    <source>
        <dbReference type="SAM" id="MobiDB-lite"/>
    </source>
</evidence>
<evidence type="ECO:0000256" key="4">
    <source>
        <dbReference type="ARBA" id="ARBA00022737"/>
    </source>
</evidence>
<dbReference type="EMBL" id="NDIQ01000022">
    <property type="protein sequence ID" value="PRT56005.1"/>
    <property type="molecule type" value="Genomic_DNA"/>
</dbReference>
<dbReference type="Proteomes" id="UP000238350">
    <property type="component" value="Unassembled WGS sequence"/>
</dbReference>
<dbReference type="InterPro" id="IPR001680">
    <property type="entry name" value="WD40_rpt"/>
</dbReference>
<keyword evidence="11" id="KW-1185">Reference proteome</keyword>
<dbReference type="OrthoDB" id="9890280at2759"/>
<reference evidence="10 11" key="1">
    <citation type="submission" date="2017-04" db="EMBL/GenBank/DDBJ databases">
        <title>Genome sequencing of [Candida] sorbophila.</title>
        <authorList>
            <person name="Ahn J.O."/>
        </authorList>
    </citation>
    <scope>NUCLEOTIDE SEQUENCE [LARGE SCALE GENOMIC DNA]</scope>
    <source>
        <strain evidence="10 11">DS02</strain>
    </source>
</reference>
<dbReference type="Gene3D" id="2.130.10.10">
    <property type="entry name" value="YVTN repeat-like/Quinoprotein amine dehydrogenase"/>
    <property type="match status" value="1"/>
</dbReference>
<evidence type="ECO:0000256" key="8">
    <source>
        <dbReference type="RuleBase" id="RU365004"/>
    </source>
</evidence>
<dbReference type="InterPro" id="IPR019775">
    <property type="entry name" value="WD40_repeat_CS"/>
</dbReference>
<dbReference type="PANTHER" id="PTHR14773">
    <property type="entry name" value="WD REPEAT-CONTAINING PROTEIN 76"/>
    <property type="match status" value="1"/>
</dbReference>
<keyword evidence="3 7" id="KW-0853">WD repeat</keyword>